<dbReference type="EMBL" id="CU633453">
    <property type="protein sequence ID" value="CAP61279.1"/>
    <property type="molecule type" value="Genomic_DNA"/>
</dbReference>
<feature type="compositionally biased region" description="Polar residues" evidence="2">
    <location>
        <begin position="89"/>
        <end position="98"/>
    </location>
</feature>
<dbReference type="KEGG" id="pan:PODANSg519"/>
<dbReference type="PANTHER" id="PTHR42031">
    <property type="entry name" value="KEY LIME PATHOGENICITY PROTEIN"/>
    <property type="match status" value="1"/>
</dbReference>
<dbReference type="GeneID" id="6187675"/>
<evidence type="ECO:0000259" key="3">
    <source>
        <dbReference type="Pfam" id="PF25438"/>
    </source>
</evidence>
<dbReference type="HOGENOM" id="CLU_398476_0_0_1"/>
<dbReference type="VEuPathDB" id="FungiDB:PODANS_3_11240"/>
<reference evidence="4" key="1">
    <citation type="journal article" date="2008" name="Genome Biol.">
        <title>The genome sequence of the model ascomycete fungus Podospora anserina.</title>
        <authorList>
            <person name="Espagne E."/>
            <person name="Lespinet O."/>
            <person name="Malagnac F."/>
            <person name="Da Silva C."/>
            <person name="Jaillon O."/>
            <person name="Porcel B.M."/>
            <person name="Couloux A."/>
            <person name="Aury J.-M."/>
            <person name="Segurens B."/>
            <person name="Poulain J."/>
            <person name="Anthouard V."/>
            <person name="Grossetete S."/>
            <person name="Khalili H."/>
            <person name="Coppin E."/>
            <person name="Dequard-Chablat M."/>
            <person name="Picard M."/>
            <person name="Contamine V."/>
            <person name="Arnaise S."/>
            <person name="Bourdais A."/>
            <person name="Berteaux-Lecellier V."/>
            <person name="Gautheret D."/>
            <person name="de Vries R.P."/>
            <person name="Battaglia E."/>
            <person name="Coutinho P.M."/>
            <person name="Danchin E.G.J."/>
            <person name="Henrissat B."/>
            <person name="El Khoury R."/>
            <person name="Sainsard-Chanet A."/>
            <person name="Boivin A."/>
            <person name="Pinan-Lucarre B."/>
            <person name="Sellem C.H."/>
            <person name="Debuchy R."/>
            <person name="Wincker P."/>
            <person name="Weissenbach J."/>
            <person name="Silar P."/>
        </authorList>
    </citation>
    <scope>NUCLEOTIDE SEQUENCE [LARGE SCALE GENOMIC DNA]</scope>
    <source>
        <strain evidence="4">S mat+</strain>
    </source>
</reference>
<reference evidence="4" key="2">
    <citation type="submission" date="2008-07" db="EMBL/GenBank/DDBJ databases">
        <authorList>
            <person name="Genoscope - CEA"/>
        </authorList>
    </citation>
    <scope>NUCLEOTIDE SEQUENCE</scope>
    <source>
        <strain evidence="4">S mat+</strain>
    </source>
</reference>
<feature type="region of interest" description="Disordered" evidence="2">
    <location>
        <begin position="205"/>
        <end position="225"/>
    </location>
</feature>
<feature type="compositionally biased region" description="Low complexity" evidence="2">
    <location>
        <begin position="327"/>
        <end position="339"/>
    </location>
</feature>
<evidence type="ECO:0000256" key="1">
    <source>
        <dbReference type="SAM" id="Coils"/>
    </source>
</evidence>
<accession>B2ACW4</accession>
<dbReference type="Pfam" id="PF25438">
    <property type="entry name" value="DUF7896"/>
    <property type="match status" value="1"/>
</dbReference>
<name>B2ACW4_PODAN</name>
<dbReference type="InterPro" id="IPR057218">
    <property type="entry name" value="DUF7896"/>
</dbReference>
<feature type="compositionally biased region" description="Low complexity" evidence="2">
    <location>
        <begin position="129"/>
        <end position="141"/>
    </location>
</feature>
<feature type="compositionally biased region" description="Polar residues" evidence="2">
    <location>
        <begin position="107"/>
        <end position="127"/>
    </location>
</feature>
<feature type="compositionally biased region" description="Polar residues" evidence="2">
    <location>
        <begin position="351"/>
        <end position="362"/>
    </location>
</feature>
<keyword evidence="1" id="KW-0175">Coiled coil</keyword>
<feature type="compositionally biased region" description="Low complexity" evidence="2">
    <location>
        <begin position="483"/>
        <end position="495"/>
    </location>
</feature>
<feature type="compositionally biased region" description="Basic residues" evidence="2">
    <location>
        <begin position="367"/>
        <end position="378"/>
    </location>
</feature>
<gene>
    <name evidence="4" type="ORF">PODANS_3_11240</name>
</gene>
<evidence type="ECO:0000313" key="4">
    <source>
        <dbReference type="EMBL" id="CAP61279.1"/>
    </source>
</evidence>
<dbReference type="OrthoDB" id="5377599at2759"/>
<feature type="region of interest" description="Disordered" evidence="2">
    <location>
        <begin position="319"/>
        <end position="339"/>
    </location>
</feature>
<feature type="compositionally biased region" description="Low complexity" evidence="2">
    <location>
        <begin position="384"/>
        <end position="394"/>
    </location>
</feature>
<protein>
    <submittedName>
        <fullName evidence="4">Podospora anserina S mat+ genomic DNA chromosome 3, supercontig 3</fullName>
    </submittedName>
</protein>
<dbReference type="RefSeq" id="XP_001903504.1">
    <property type="nucleotide sequence ID" value="XM_001903469.1"/>
</dbReference>
<feature type="region of interest" description="Disordered" evidence="2">
    <location>
        <begin position="351"/>
        <end position="410"/>
    </location>
</feature>
<feature type="region of interest" description="Disordered" evidence="2">
    <location>
        <begin position="89"/>
        <end position="141"/>
    </location>
</feature>
<feature type="region of interest" description="Disordered" evidence="2">
    <location>
        <begin position="53"/>
        <end position="72"/>
    </location>
</feature>
<proteinExistence type="predicted"/>
<evidence type="ECO:0000256" key="2">
    <source>
        <dbReference type="SAM" id="MobiDB-lite"/>
    </source>
</evidence>
<feature type="domain" description="DUF7896" evidence="3">
    <location>
        <begin position="423"/>
        <end position="523"/>
    </location>
</feature>
<dbReference type="AlphaFoldDB" id="B2ACW4"/>
<feature type="compositionally biased region" description="Polar residues" evidence="2">
    <location>
        <begin position="262"/>
        <end position="276"/>
    </location>
</feature>
<feature type="region of interest" description="Disordered" evidence="2">
    <location>
        <begin position="477"/>
        <end position="509"/>
    </location>
</feature>
<feature type="coiled-coil region" evidence="1">
    <location>
        <begin position="4"/>
        <end position="31"/>
    </location>
</feature>
<sequence>MSQVQRLEALLRQKEHEKQEIMSQLSRARTSRSSATAAALDFESVPGNYQIAPSRPVLADNGRSRSNTIPRSVTAAPGIAAADSVSLQLDHVQSQDQSRPMKRSKTTHNAGPSSGTGMGRSSSNMSIQPGVPSGSLSGPSSAMLEQYLGQGQMQQPVNAFFQSHSQLQPTPTGREMDVADFLSMRDMGGDLSSVSPIAIPSSRMLSPQEASHYPDSGMPSACGSLTSGPSVGTTAMSRCNSNFNDNNAAILSQLEMVRIRSQHSTNGQARQDSFGPSQPPYHQPSLLGKRSATDLHMGTGPSAHFVGAYPSSAPIDSMLHQHQMKKSPSSQSSSHSISSAAIQELNAGTSTPSLVNFSQSQMSSRRNNPHRPPTRRTPRPSSPRPSMSAPSTPRSLPPVQRNPEGFRGEHELRRHTEAKHKSMVKKWICQDPGLLGIPHAETAAKPLSDCKQCSAFKQYGAYYNAAAHLRRTHFKVKARKGAGSKNGAKGASSAAKMEEEKRGGKGGGDWPPMSELKLWMMEVTVPMDQEGALGPDGSDSVGQVEQEDIDNELGAQAYGVPPNLLGMDAYSNMAVYAGLGGGFGQDLSSQGLQGELGSQLSDLYPLDTSVFAASFHGLPISSAGFADCGPSQGHQLQQGMPSSSMMSIDTSNYTSPVSSTATLTQAGMFVNDMLPPAMMHTRDDLHDMPFDLAFPVGGH</sequence>
<feature type="region of interest" description="Disordered" evidence="2">
    <location>
        <begin position="262"/>
        <end position="299"/>
    </location>
</feature>
<organism evidence="4">
    <name type="scientific">Podospora anserina (strain S / ATCC MYA-4624 / DSM 980 / FGSC 10383)</name>
    <name type="common">Pleurage anserina</name>
    <dbReference type="NCBI Taxonomy" id="515849"/>
    <lineage>
        <taxon>Eukaryota</taxon>
        <taxon>Fungi</taxon>
        <taxon>Dikarya</taxon>
        <taxon>Ascomycota</taxon>
        <taxon>Pezizomycotina</taxon>
        <taxon>Sordariomycetes</taxon>
        <taxon>Sordariomycetidae</taxon>
        <taxon>Sordariales</taxon>
        <taxon>Podosporaceae</taxon>
        <taxon>Podospora</taxon>
        <taxon>Podospora anserina</taxon>
    </lineage>
</organism>
<dbReference type="PANTHER" id="PTHR42031:SF1">
    <property type="entry name" value="KEY LIME PATHOGENICITY PROTEIN"/>
    <property type="match status" value="1"/>
</dbReference>